<evidence type="ECO:0000313" key="3">
    <source>
        <dbReference type="Proteomes" id="UP000034081"/>
    </source>
</evidence>
<dbReference type="AlphaFoldDB" id="A0A0G0KXV8"/>
<gene>
    <name evidence="2" type="ORF">UT08_C0018G0069</name>
</gene>
<dbReference type="STRING" id="1618570.UT08_C0018G0069"/>
<protein>
    <submittedName>
        <fullName evidence="2">Uncharacterized protein</fullName>
    </submittedName>
</protein>
<accession>A0A0G0KXV8</accession>
<feature type="region of interest" description="Disordered" evidence="1">
    <location>
        <begin position="36"/>
        <end position="85"/>
    </location>
</feature>
<reference evidence="2 3" key="1">
    <citation type="journal article" date="2015" name="Nature">
        <title>rRNA introns, odd ribosomes, and small enigmatic genomes across a large radiation of phyla.</title>
        <authorList>
            <person name="Brown C.T."/>
            <person name="Hug L.A."/>
            <person name="Thomas B.C."/>
            <person name="Sharon I."/>
            <person name="Castelle C.J."/>
            <person name="Singh A."/>
            <person name="Wilkins M.J."/>
            <person name="Williams K.H."/>
            <person name="Banfield J.F."/>
        </authorList>
    </citation>
    <scope>NUCLEOTIDE SEQUENCE [LARGE SCALE GENOMIC DNA]</scope>
</reference>
<organism evidence="2 3">
    <name type="scientific">Candidatus Woesebacteria bacterium GW2011_GWB1_38_8</name>
    <dbReference type="NCBI Taxonomy" id="1618570"/>
    <lineage>
        <taxon>Bacteria</taxon>
        <taxon>Candidatus Woeseibacteriota</taxon>
    </lineage>
</organism>
<feature type="compositionally biased region" description="Basic and acidic residues" evidence="1">
    <location>
        <begin position="64"/>
        <end position="75"/>
    </location>
</feature>
<evidence type="ECO:0000313" key="2">
    <source>
        <dbReference type="EMBL" id="KKQ84463.1"/>
    </source>
</evidence>
<name>A0A0G0KXV8_9BACT</name>
<dbReference type="Proteomes" id="UP000034081">
    <property type="component" value="Unassembled WGS sequence"/>
</dbReference>
<proteinExistence type="predicted"/>
<dbReference type="EMBL" id="LBVL01000018">
    <property type="protein sequence ID" value="KKQ84463.1"/>
    <property type="molecule type" value="Genomic_DNA"/>
</dbReference>
<sequence length="85" mass="9035">MAEFDTGLGIINVEFRNRLQPPTTETRLKRWNISVGADDPFGNGVYRPPLNPTPGGTSGYGQGESERSRGSRSPEKGSGGTEPAG</sequence>
<comment type="caution">
    <text evidence="2">The sequence shown here is derived from an EMBL/GenBank/DDBJ whole genome shotgun (WGS) entry which is preliminary data.</text>
</comment>
<evidence type="ECO:0000256" key="1">
    <source>
        <dbReference type="SAM" id="MobiDB-lite"/>
    </source>
</evidence>